<organism evidence="1 2">
    <name type="scientific">Apolygus lucorum</name>
    <name type="common">Small green plant bug</name>
    <name type="synonym">Lygocoris lucorum</name>
    <dbReference type="NCBI Taxonomy" id="248454"/>
    <lineage>
        <taxon>Eukaryota</taxon>
        <taxon>Metazoa</taxon>
        <taxon>Ecdysozoa</taxon>
        <taxon>Arthropoda</taxon>
        <taxon>Hexapoda</taxon>
        <taxon>Insecta</taxon>
        <taxon>Pterygota</taxon>
        <taxon>Neoptera</taxon>
        <taxon>Paraneoptera</taxon>
        <taxon>Hemiptera</taxon>
        <taxon>Heteroptera</taxon>
        <taxon>Panheteroptera</taxon>
        <taxon>Cimicomorpha</taxon>
        <taxon>Miridae</taxon>
        <taxon>Mirini</taxon>
        <taxon>Apolygus</taxon>
    </lineage>
</organism>
<dbReference type="OrthoDB" id="6615863at2759"/>
<reference evidence="1" key="1">
    <citation type="journal article" date="2021" name="Mol. Ecol. Resour.">
        <title>Apolygus lucorum genome provides insights into omnivorousness and mesophyll feeding.</title>
        <authorList>
            <person name="Liu Y."/>
            <person name="Liu H."/>
            <person name="Wang H."/>
            <person name="Huang T."/>
            <person name="Liu B."/>
            <person name="Yang B."/>
            <person name="Yin L."/>
            <person name="Li B."/>
            <person name="Zhang Y."/>
            <person name="Zhang S."/>
            <person name="Jiang F."/>
            <person name="Zhang X."/>
            <person name="Ren Y."/>
            <person name="Wang B."/>
            <person name="Wang S."/>
            <person name="Lu Y."/>
            <person name="Wu K."/>
            <person name="Fan W."/>
            <person name="Wang G."/>
        </authorList>
    </citation>
    <scope>NUCLEOTIDE SEQUENCE</scope>
    <source>
        <strain evidence="1">12Hb</strain>
    </source>
</reference>
<evidence type="ECO:0000313" key="1">
    <source>
        <dbReference type="EMBL" id="KAF6212319.1"/>
    </source>
</evidence>
<protein>
    <submittedName>
        <fullName evidence="1">Uncharacterized protein</fullName>
    </submittedName>
</protein>
<dbReference type="EMBL" id="WIXP02000004">
    <property type="protein sequence ID" value="KAF6212319.1"/>
    <property type="molecule type" value="Genomic_DNA"/>
</dbReference>
<evidence type="ECO:0000313" key="2">
    <source>
        <dbReference type="Proteomes" id="UP000466442"/>
    </source>
</evidence>
<gene>
    <name evidence="1" type="ORF">GE061_012841</name>
</gene>
<keyword evidence="2" id="KW-1185">Reference proteome</keyword>
<accession>A0A8S9XUT5</accession>
<name>A0A8S9XUT5_APOLU</name>
<sequence>MKAGGVFHIWAATPPDNLVRTTNGAESYHTNYNRQFYAPHPNVHMVGYVLKEIQCETALKIKSIQRGCQNTIRSEMKQHTALLLECWEMFLEERDVIKFLSHVANRYKPICEEDFENSE</sequence>
<dbReference type="AlphaFoldDB" id="A0A8S9XUT5"/>
<proteinExistence type="predicted"/>
<dbReference type="Proteomes" id="UP000466442">
    <property type="component" value="Unassembled WGS sequence"/>
</dbReference>
<comment type="caution">
    <text evidence="1">The sequence shown here is derived from an EMBL/GenBank/DDBJ whole genome shotgun (WGS) entry which is preliminary data.</text>
</comment>